<feature type="compositionally biased region" description="Polar residues" evidence="6">
    <location>
        <begin position="234"/>
        <end position="253"/>
    </location>
</feature>
<evidence type="ECO:0000256" key="2">
    <source>
        <dbReference type="ARBA" id="ARBA00016725"/>
    </source>
</evidence>
<evidence type="ECO:0000313" key="8">
    <source>
        <dbReference type="Proteomes" id="UP000250572"/>
    </source>
</evidence>
<sequence length="253" mass="29460">MVRNRFEIMESSLAGSEGEKSQIYYITKATLDKEELRRKSEEMKCRIHKMELETKALENTIQLFTGRCAGYSNSLSQMKKFSEEYHEKAQLEERLKAAEKTLKFKKQQIQELLQEIQDMDSTWESLVLEEKVEKEKTRHMQGFITTLNKEAASMQEKIGRVTNQYTKLIREVRSAQSTRSATLEEQDIKLRELKQFNKSIDNMLNKAMEEDPDLRPVLEEYFQKANLPFPPPTSTISSQGSYKMSSTRSSLSS</sequence>
<gene>
    <name evidence="7" type="ORF">CCH79_00011238</name>
</gene>
<protein>
    <recommendedName>
        <fullName evidence="2">Coiled-coil domain-containing protein 39</fullName>
    </recommendedName>
</protein>
<dbReference type="Proteomes" id="UP000250572">
    <property type="component" value="Unassembled WGS sequence"/>
</dbReference>
<feature type="non-terminal residue" evidence="7">
    <location>
        <position position="253"/>
    </location>
</feature>
<dbReference type="PANTHER" id="PTHR18962:SF0">
    <property type="entry name" value="COILED-COIL DOMAIN-CONTAINING PROTEIN 39"/>
    <property type="match status" value="1"/>
</dbReference>
<dbReference type="Pfam" id="PF24161">
    <property type="entry name" value="CCDC39"/>
    <property type="match status" value="1"/>
</dbReference>
<keyword evidence="3 5" id="KW-0175">Coiled coil</keyword>
<evidence type="ECO:0000256" key="1">
    <source>
        <dbReference type="ARBA" id="ARBA00005805"/>
    </source>
</evidence>
<evidence type="ECO:0000256" key="3">
    <source>
        <dbReference type="ARBA" id="ARBA00023054"/>
    </source>
</evidence>
<proteinExistence type="inferred from homology"/>
<evidence type="ECO:0000313" key="7">
    <source>
        <dbReference type="EMBL" id="PWA17522.1"/>
    </source>
</evidence>
<dbReference type="InterPro" id="IPR033290">
    <property type="entry name" value="CCDC39"/>
</dbReference>
<dbReference type="GO" id="GO:0036159">
    <property type="term" value="P:inner dynein arm assembly"/>
    <property type="evidence" value="ECO:0007669"/>
    <property type="project" value="InterPro"/>
</dbReference>
<evidence type="ECO:0000256" key="5">
    <source>
        <dbReference type="SAM" id="Coils"/>
    </source>
</evidence>
<dbReference type="AlphaFoldDB" id="A0A315V384"/>
<comment type="similarity">
    <text evidence="1">Belongs to the CCDC39 family.</text>
</comment>
<comment type="function">
    <text evidence="4">Required for assembly of dynein regulatory complex (DRC) and inner dynein arm (IDA) complexes, which are responsible for ciliary beat regulation, thereby playing a central role in motility in cilia and flagella. Probably acts together with CCDC40 to form a molecular ruler that determines the 96 nanometer (nm) repeat length and arrangements of components in cilia and flagella. Not required for outer dynein arm complexes assembly.</text>
</comment>
<dbReference type="GO" id="GO:0060287">
    <property type="term" value="P:epithelial cilium movement involved in determination of left/right asymmetry"/>
    <property type="evidence" value="ECO:0007669"/>
    <property type="project" value="TreeGrafter"/>
</dbReference>
<organism evidence="7 8">
    <name type="scientific">Gambusia affinis</name>
    <name type="common">Western mosquitofish</name>
    <name type="synonym">Heterandria affinis</name>
    <dbReference type="NCBI Taxonomy" id="33528"/>
    <lineage>
        <taxon>Eukaryota</taxon>
        <taxon>Metazoa</taxon>
        <taxon>Chordata</taxon>
        <taxon>Craniata</taxon>
        <taxon>Vertebrata</taxon>
        <taxon>Euteleostomi</taxon>
        <taxon>Actinopterygii</taxon>
        <taxon>Neopterygii</taxon>
        <taxon>Teleostei</taxon>
        <taxon>Neoteleostei</taxon>
        <taxon>Acanthomorphata</taxon>
        <taxon>Ovalentaria</taxon>
        <taxon>Atherinomorphae</taxon>
        <taxon>Cyprinodontiformes</taxon>
        <taxon>Poeciliidae</taxon>
        <taxon>Poeciliinae</taxon>
        <taxon>Gambusia</taxon>
    </lineage>
</organism>
<reference evidence="7 8" key="1">
    <citation type="journal article" date="2018" name="G3 (Bethesda)">
        <title>A High-Quality Reference Genome for the Invasive Mosquitofish Gambusia affinis Using a Chicago Library.</title>
        <authorList>
            <person name="Hoffberg S.L."/>
            <person name="Troendle N.J."/>
            <person name="Glenn T.C."/>
            <person name="Mahmud O."/>
            <person name="Louha S."/>
            <person name="Chalopin D."/>
            <person name="Bennetzen J.L."/>
            <person name="Mauricio R."/>
        </authorList>
    </citation>
    <scope>NUCLEOTIDE SEQUENCE [LARGE SCALE GENOMIC DNA]</scope>
    <source>
        <strain evidence="7">NE01/NJP1002.9</strain>
        <tissue evidence="7">Muscle</tissue>
    </source>
</reference>
<dbReference type="EMBL" id="NHOQ01002364">
    <property type="protein sequence ID" value="PWA17522.1"/>
    <property type="molecule type" value="Genomic_DNA"/>
</dbReference>
<comment type="caution">
    <text evidence="7">The sequence shown here is derived from an EMBL/GenBank/DDBJ whole genome shotgun (WGS) entry which is preliminary data.</text>
</comment>
<dbReference type="GO" id="GO:0005930">
    <property type="term" value="C:axoneme"/>
    <property type="evidence" value="ECO:0007669"/>
    <property type="project" value="InterPro"/>
</dbReference>
<name>A0A315V384_GAMAF</name>
<dbReference type="GO" id="GO:0060285">
    <property type="term" value="P:cilium-dependent cell motility"/>
    <property type="evidence" value="ECO:0007669"/>
    <property type="project" value="TreeGrafter"/>
</dbReference>
<keyword evidence="8" id="KW-1185">Reference proteome</keyword>
<accession>A0A315V384</accession>
<evidence type="ECO:0000256" key="6">
    <source>
        <dbReference type="SAM" id="MobiDB-lite"/>
    </source>
</evidence>
<dbReference type="PANTHER" id="PTHR18962">
    <property type="entry name" value="COILED-COIL DOMAIN-CONTAINING PROTEIN 39"/>
    <property type="match status" value="1"/>
</dbReference>
<dbReference type="GO" id="GO:0005576">
    <property type="term" value="C:extracellular region"/>
    <property type="evidence" value="ECO:0007669"/>
    <property type="project" value="GOC"/>
</dbReference>
<evidence type="ECO:0000256" key="4">
    <source>
        <dbReference type="ARBA" id="ARBA00045182"/>
    </source>
</evidence>
<feature type="region of interest" description="Disordered" evidence="6">
    <location>
        <begin position="225"/>
        <end position="253"/>
    </location>
</feature>
<feature type="coiled-coil region" evidence="5">
    <location>
        <begin position="26"/>
        <end position="164"/>
    </location>
</feature>